<keyword evidence="3 6" id="KW-0812">Transmembrane</keyword>
<feature type="transmembrane region" description="Helical" evidence="6">
    <location>
        <begin position="121"/>
        <end position="139"/>
    </location>
</feature>
<name>A0ABU9DB41_9PROT</name>
<evidence type="ECO:0000256" key="3">
    <source>
        <dbReference type="ARBA" id="ARBA00022692"/>
    </source>
</evidence>
<proteinExistence type="inferred from homology"/>
<protein>
    <submittedName>
        <fullName evidence="8">DMT family transporter</fullName>
    </submittedName>
</protein>
<keyword evidence="9" id="KW-1185">Reference proteome</keyword>
<comment type="similarity">
    <text evidence="2">Belongs to the EamA transporter family.</text>
</comment>
<dbReference type="SUPFAM" id="SSF103481">
    <property type="entry name" value="Multidrug resistance efflux transporter EmrE"/>
    <property type="match status" value="2"/>
</dbReference>
<dbReference type="InterPro" id="IPR037185">
    <property type="entry name" value="EmrE-like"/>
</dbReference>
<evidence type="ECO:0000313" key="9">
    <source>
        <dbReference type="Proteomes" id="UP001446205"/>
    </source>
</evidence>
<evidence type="ECO:0000256" key="2">
    <source>
        <dbReference type="ARBA" id="ARBA00007362"/>
    </source>
</evidence>
<feature type="domain" description="EamA" evidence="7">
    <location>
        <begin position="4"/>
        <end position="135"/>
    </location>
</feature>
<dbReference type="EMBL" id="JBBPCO010000015">
    <property type="protein sequence ID" value="MEK8090743.1"/>
    <property type="molecule type" value="Genomic_DNA"/>
</dbReference>
<feature type="transmembrane region" description="Helical" evidence="6">
    <location>
        <begin position="265"/>
        <end position="284"/>
    </location>
</feature>
<dbReference type="InterPro" id="IPR000620">
    <property type="entry name" value="EamA_dom"/>
</dbReference>
<feature type="transmembrane region" description="Helical" evidence="6">
    <location>
        <begin position="178"/>
        <end position="197"/>
    </location>
</feature>
<organism evidence="8 9">
    <name type="scientific">Thermithiobacillus plumbiphilus</name>
    <dbReference type="NCBI Taxonomy" id="1729899"/>
    <lineage>
        <taxon>Bacteria</taxon>
        <taxon>Pseudomonadati</taxon>
        <taxon>Pseudomonadota</taxon>
        <taxon>Acidithiobacillia</taxon>
        <taxon>Acidithiobacillales</taxon>
        <taxon>Thermithiobacillaceae</taxon>
        <taxon>Thermithiobacillus</taxon>
    </lineage>
</organism>
<feature type="transmembrane region" description="Helical" evidence="6">
    <location>
        <begin position="145"/>
        <end position="166"/>
    </location>
</feature>
<sequence>MPVALAYFGVILIWSTTPLALQWSIAGGGFLFGVSSRMLLGGLLALALLRALGKSLSFEPAARRTYLAAGLGIYASMICTYWAAQYIPSGWISVIFGLMPMATGLFAAIWLPGRAFSPARVLGMLMGLVGLLVIFGRGVQHHPQAVYGILAVLLGTLSHAASAVWIKRISAGLDGLNVTVGGLGLAAPLFLLSWLLLDGELPRHLPLQAGVAIGYLALIGSVLGFMLYYQVLRQLEASRVALITLVTPVSALWLGHVFNQEPLGVDVWTGTALILAGLVLHELGEPLLRALRYRHGGWANRL</sequence>
<feature type="domain" description="EamA" evidence="7">
    <location>
        <begin position="147"/>
        <end position="280"/>
    </location>
</feature>
<keyword evidence="5 6" id="KW-0472">Membrane</keyword>
<dbReference type="PANTHER" id="PTHR32322:SF2">
    <property type="entry name" value="EAMA DOMAIN-CONTAINING PROTEIN"/>
    <property type="match status" value="1"/>
</dbReference>
<dbReference type="Proteomes" id="UP001446205">
    <property type="component" value="Unassembled WGS sequence"/>
</dbReference>
<reference evidence="8 9" key="1">
    <citation type="submission" date="2024-04" db="EMBL/GenBank/DDBJ databases">
        <authorList>
            <person name="Abashina T."/>
            <person name="Shaikin A."/>
        </authorList>
    </citation>
    <scope>NUCLEOTIDE SEQUENCE [LARGE SCALE GENOMIC DNA]</scope>
    <source>
        <strain evidence="8 9">AAFK</strain>
    </source>
</reference>
<evidence type="ECO:0000256" key="5">
    <source>
        <dbReference type="ARBA" id="ARBA00023136"/>
    </source>
</evidence>
<dbReference type="Gene3D" id="1.10.3730.20">
    <property type="match status" value="1"/>
</dbReference>
<feature type="transmembrane region" description="Helical" evidence="6">
    <location>
        <begin position="32"/>
        <end position="53"/>
    </location>
</feature>
<dbReference type="RefSeq" id="WP_341371799.1">
    <property type="nucleotide sequence ID" value="NZ_JBBPCO010000015.1"/>
</dbReference>
<evidence type="ECO:0000259" key="7">
    <source>
        <dbReference type="Pfam" id="PF00892"/>
    </source>
</evidence>
<dbReference type="PANTHER" id="PTHR32322">
    <property type="entry name" value="INNER MEMBRANE TRANSPORTER"/>
    <property type="match status" value="1"/>
</dbReference>
<comment type="subcellular location">
    <subcellularLocation>
        <location evidence="1">Membrane</location>
        <topology evidence="1">Multi-pass membrane protein</topology>
    </subcellularLocation>
</comment>
<feature type="transmembrane region" description="Helical" evidence="6">
    <location>
        <begin position="65"/>
        <end position="84"/>
    </location>
</feature>
<feature type="transmembrane region" description="Helical" evidence="6">
    <location>
        <begin position="90"/>
        <end position="109"/>
    </location>
</feature>
<keyword evidence="4 6" id="KW-1133">Transmembrane helix</keyword>
<evidence type="ECO:0000256" key="6">
    <source>
        <dbReference type="SAM" id="Phobius"/>
    </source>
</evidence>
<gene>
    <name evidence="8" type="ORF">WOB96_13375</name>
</gene>
<evidence type="ECO:0000313" key="8">
    <source>
        <dbReference type="EMBL" id="MEK8090743.1"/>
    </source>
</evidence>
<evidence type="ECO:0000256" key="4">
    <source>
        <dbReference type="ARBA" id="ARBA00022989"/>
    </source>
</evidence>
<feature type="transmembrane region" description="Helical" evidence="6">
    <location>
        <begin position="209"/>
        <end position="228"/>
    </location>
</feature>
<accession>A0ABU9DB41</accession>
<feature type="transmembrane region" description="Helical" evidence="6">
    <location>
        <begin position="240"/>
        <end position="259"/>
    </location>
</feature>
<comment type="caution">
    <text evidence="8">The sequence shown here is derived from an EMBL/GenBank/DDBJ whole genome shotgun (WGS) entry which is preliminary data.</text>
</comment>
<evidence type="ECO:0000256" key="1">
    <source>
        <dbReference type="ARBA" id="ARBA00004141"/>
    </source>
</evidence>
<dbReference type="Pfam" id="PF00892">
    <property type="entry name" value="EamA"/>
    <property type="match status" value="2"/>
</dbReference>
<dbReference type="InterPro" id="IPR050638">
    <property type="entry name" value="AA-Vitamin_Transporters"/>
</dbReference>